<dbReference type="RefSeq" id="WP_275594032.1">
    <property type="nucleotide sequence ID" value="NZ_CP102381.1"/>
</dbReference>
<organism evidence="5 6">
    <name type="scientific">Thiomicrorhabdus lithotrophica</name>
    <dbReference type="NCBI Taxonomy" id="2949997"/>
    <lineage>
        <taxon>Bacteria</taxon>
        <taxon>Pseudomonadati</taxon>
        <taxon>Pseudomonadota</taxon>
        <taxon>Gammaproteobacteria</taxon>
        <taxon>Thiotrichales</taxon>
        <taxon>Piscirickettsiaceae</taxon>
        <taxon>Thiomicrorhabdus</taxon>
    </lineage>
</organism>
<dbReference type="PANTHER" id="PTHR23407:SF1">
    <property type="entry name" value="5-FORMYLTETRAHYDROFOLATE CYCLO-LIGASE"/>
    <property type="match status" value="1"/>
</dbReference>
<gene>
    <name evidence="5" type="ORF">NR989_07070</name>
</gene>
<dbReference type="InterPro" id="IPR002698">
    <property type="entry name" value="FTHF_cligase"/>
</dbReference>
<keyword evidence="5" id="KW-0436">Ligase</keyword>
<dbReference type="Pfam" id="PF01812">
    <property type="entry name" value="5-FTHF_cyc-lig"/>
    <property type="match status" value="1"/>
</dbReference>
<dbReference type="EC" id="6.3.3.2" evidence="4"/>
<sequence length="199" mass="23027">MTPAEIRKQLRITRNTLTPSQQSQHAQQALQNFKQLLKTQIDFSRPQKIALFLTQDGELDTHETIEYLWNETEHQIYLPVLETKDEWHMAFVQYTPQSVMLENQFGIKEPYAPTKEHLSGDQLDWVFMPLVAYDKNGNRLGMGGGYYDRTFAFKLNSESHTTKLIGWAHSCQQTESLLPSEPWDVPLDGILTETGYSTF</sequence>
<dbReference type="PIRSF" id="PIRSF006806">
    <property type="entry name" value="FTHF_cligase"/>
    <property type="match status" value="1"/>
</dbReference>
<dbReference type="PANTHER" id="PTHR23407">
    <property type="entry name" value="ATPASE INHIBITOR/5-FORMYLTETRAHYDROFOLATE CYCLO-LIGASE"/>
    <property type="match status" value="1"/>
</dbReference>
<evidence type="ECO:0000256" key="3">
    <source>
        <dbReference type="ARBA" id="ARBA00022840"/>
    </source>
</evidence>
<keyword evidence="4" id="KW-0479">Metal-binding</keyword>
<keyword evidence="2 4" id="KW-0547">Nucleotide-binding</keyword>
<dbReference type="InterPro" id="IPR024185">
    <property type="entry name" value="FTHF_cligase-like_sf"/>
</dbReference>
<dbReference type="EMBL" id="CP102381">
    <property type="protein sequence ID" value="WEJ61773.1"/>
    <property type="molecule type" value="Genomic_DNA"/>
</dbReference>
<keyword evidence="6" id="KW-1185">Reference proteome</keyword>
<keyword evidence="4" id="KW-0460">Magnesium</keyword>
<comment type="similarity">
    <text evidence="1 4">Belongs to the 5-formyltetrahydrofolate cyclo-ligase family.</text>
</comment>
<name>A0ABY8CCC6_9GAMM</name>
<evidence type="ECO:0000256" key="2">
    <source>
        <dbReference type="ARBA" id="ARBA00022741"/>
    </source>
</evidence>
<evidence type="ECO:0000313" key="6">
    <source>
        <dbReference type="Proteomes" id="UP001222275"/>
    </source>
</evidence>
<accession>A0ABY8CCC6</accession>
<keyword evidence="3 4" id="KW-0067">ATP-binding</keyword>
<evidence type="ECO:0000313" key="5">
    <source>
        <dbReference type="EMBL" id="WEJ61773.1"/>
    </source>
</evidence>
<dbReference type="NCBIfam" id="TIGR02727">
    <property type="entry name" value="MTHFS_bact"/>
    <property type="match status" value="1"/>
</dbReference>
<dbReference type="SUPFAM" id="SSF100950">
    <property type="entry name" value="NagB/RpiA/CoA transferase-like"/>
    <property type="match status" value="1"/>
</dbReference>
<evidence type="ECO:0000256" key="4">
    <source>
        <dbReference type="RuleBase" id="RU361279"/>
    </source>
</evidence>
<dbReference type="Gene3D" id="3.40.50.10420">
    <property type="entry name" value="NagB/RpiA/CoA transferase-like"/>
    <property type="match status" value="1"/>
</dbReference>
<protein>
    <recommendedName>
        <fullName evidence="4">5-formyltetrahydrofolate cyclo-ligase</fullName>
        <ecNumber evidence="4">6.3.3.2</ecNumber>
    </recommendedName>
</protein>
<proteinExistence type="inferred from homology"/>
<comment type="cofactor">
    <cofactor evidence="4">
        <name>Mg(2+)</name>
        <dbReference type="ChEBI" id="CHEBI:18420"/>
    </cofactor>
</comment>
<reference evidence="5 6" key="1">
    <citation type="submission" date="2022-06" db="EMBL/GenBank/DDBJ databases">
        <title>Thiomicrohabdus sp. nov, an obligately chemolithoautotrophic, sulfur-oxidizing bacterium isolated from beach of Guanyin Mountain. Amoy.</title>
        <authorList>
            <person name="Zhu H."/>
        </authorList>
    </citation>
    <scope>NUCLEOTIDE SEQUENCE [LARGE SCALE GENOMIC DNA]</scope>
    <source>
        <strain evidence="5 6">XGS-01</strain>
    </source>
</reference>
<evidence type="ECO:0000256" key="1">
    <source>
        <dbReference type="ARBA" id="ARBA00010638"/>
    </source>
</evidence>
<dbReference type="Proteomes" id="UP001222275">
    <property type="component" value="Chromosome"/>
</dbReference>
<dbReference type="InterPro" id="IPR037171">
    <property type="entry name" value="NagB/RpiA_transferase-like"/>
</dbReference>
<comment type="catalytic activity">
    <reaction evidence="4">
        <text>(6S)-5-formyl-5,6,7,8-tetrahydrofolate + ATP = (6R)-5,10-methenyltetrahydrofolate + ADP + phosphate</text>
        <dbReference type="Rhea" id="RHEA:10488"/>
        <dbReference type="ChEBI" id="CHEBI:30616"/>
        <dbReference type="ChEBI" id="CHEBI:43474"/>
        <dbReference type="ChEBI" id="CHEBI:57455"/>
        <dbReference type="ChEBI" id="CHEBI:57457"/>
        <dbReference type="ChEBI" id="CHEBI:456216"/>
        <dbReference type="EC" id="6.3.3.2"/>
    </reaction>
</comment>
<dbReference type="GO" id="GO:0030272">
    <property type="term" value="F:5-formyltetrahydrofolate cyclo-ligase activity"/>
    <property type="evidence" value="ECO:0007669"/>
    <property type="project" value="UniProtKB-EC"/>
</dbReference>